<keyword evidence="4" id="KW-1185">Reference proteome</keyword>
<feature type="signal peptide" evidence="1">
    <location>
        <begin position="1"/>
        <end position="22"/>
    </location>
</feature>
<evidence type="ECO:0000313" key="3">
    <source>
        <dbReference type="EMBL" id="NDK38008.1"/>
    </source>
</evidence>
<reference evidence="3 4" key="1">
    <citation type="submission" date="2018-07" db="EMBL/GenBank/DDBJ databases">
        <title>Whole genome Sequencing of Pseudoxanthomonas gei KCTC 32298 (T).</title>
        <authorList>
            <person name="Kumar S."/>
            <person name="Bansal K."/>
            <person name="Kaur A."/>
            <person name="Patil P."/>
            <person name="Sharma S."/>
            <person name="Patil P.B."/>
        </authorList>
    </citation>
    <scope>NUCLEOTIDE SEQUENCE [LARGE SCALE GENOMIC DNA]</scope>
    <source>
        <strain evidence="3 4">KCTC 32298</strain>
    </source>
</reference>
<protein>
    <recommendedName>
        <fullName evidence="2">Oxidoreductase molybdopterin-binding domain-containing protein</fullName>
    </recommendedName>
</protein>
<comment type="caution">
    <text evidence="3">The sequence shown here is derived from an EMBL/GenBank/DDBJ whole genome shotgun (WGS) entry which is preliminary data.</text>
</comment>
<accession>A0ABX0A922</accession>
<feature type="domain" description="Oxidoreductase molybdopterin-binding" evidence="2">
    <location>
        <begin position="77"/>
        <end position="175"/>
    </location>
</feature>
<dbReference type="InterPro" id="IPR036374">
    <property type="entry name" value="OxRdtase_Mopterin-bd_sf"/>
</dbReference>
<evidence type="ECO:0000259" key="2">
    <source>
        <dbReference type="Pfam" id="PF00174"/>
    </source>
</evidence>
<dbReference type="InterPro" id="IPR000572">
    <property type="entry name" value="OxRdtase_Mopterin-bd_dom"/>
</dbReference>
<sequence length="177" mass="18598">MKPSFRSSLLALALATTQAALAQPAQGDASTASLHQHASSPGNVTHASPLVVSLDTAFLARLPRESVTAMAHGKTLRCAGIPLAVLLRGAGALDAEALRGPRLANYVLVTARDGYRALFSLAEVEPTLGNHRVLLVDRCDGKALDQEDGPLRLIAPGESQDARWVRQVHSITVVSAP</sequence>
<name>A0ABX0A922_9GAMM</name>
<proteinExistence type="predicted"/>
<organism evidence="3 4">
    <name type="scientific">Pseudoxanthomonas gei</name>
    <dbReference type="NCBI Taxonomy" id="1383030"/>
    <lineage>
        <taxon>Bacteria</taxon>
        <taxon>Pseudomonadati</taxon>
        <taxon>Pseudomonadota</taxon>
        <taxon>Gammaproteobacteria</taxon>
        <taxon>Lysobacterales</taxon>
        <taxon>Lysobacteraceae</taxon>
        <taxon>Pseudoxanthomonas</taxon>
    </lineage>
</organism>
<dbReference type="EMBL" id="QOVG01000002">
    <property type="protein sequence ID" value="NDK38008.1"/>
    <property type="molecule type" value="Genomic_DNA"/>
</dbReference>
<dbReference type="Gene3D" id="3.90.420.10">
    <property type="entry name" value="Oxidoreductase, molybdopterin-binding domain"/>
    <property type="match status" value="1"/>
</dbReference>
<dbReference type="Proteomes" id="UP001429354">
    <property type="component" value="Unassembled WGS sequence"/>
</dbReference>
<gene>
    <name evidence="3" type="ORF">DT603_04035</name>
</gene>
<evidence type="ECO:0000256" key="1">
    <source>
        <dbReference type="SAM" id="SignalP"/>
    </source>
</evidence>
<keyword evidence="1" id="KW-0732">Signal</keyword>
<feature type="chain" id="PRO_5046403162" description="Oxidoreductase molybdopterin-binding domain-containing protein" evidence="1">
    <location>
        <begin position="23"/>
        <end position="177"/>
    </location>
</feature>
<dbReference type="SUPFAM" id="SSF56524">
    <property type="entry name" value="Oxidoreductase molybdopterin-binding domain"/>
    <property type="match status" value="1"/>
</dbReference>
<dbReference type="RefSeq" id="WP_162348571.1">
    <property type="nucleotide sequence ID" value="NZ_QOVG01000002.1"/>
</dbReference>
<dbReference type="Pfam" id="PF00174">
    <property type="entry name" value="Oxidored_molyb"/>
    <property type="match status" value="1"/>
</dbReference>
<evidence type="ECO:0000313" key="4">
    <source>
        <dbReference type="Proteomes" id="UP001429354"/>
    </source>
</evidence>